<dbReference type="AlphaFoldDB" id="A0AA38M6X1"/>
<evidence type="ECO:0000313" key="1">
    <source>
        <dbReference type="EMBL" id="KAJ3646355.1"/>
    </source>
</evidence>
<comment type="caution">
    <text evidence="1">The sequence shown here is derived from an EMBL/GenBank/DDBJ whole genome shotgun (WGS) entry which is preliminary data.</text>
</comment>
<evidence type="ECO:0000313" key="2">
    <source>
        <dbReference type="Proteomes" id="UP001168821"/>
    </source>
</evidence>
<keyword evidence="2" id="KW-1185">Reference proteome</keyword>
<reference evidence="1" key="1">
    <citation type="journal article" date="2023" name="G3 (Bethesda)">
        <title>Whole genome assemblies of Zophobas morio and Tenebrio molitor.</title>
        <authorList>
            <person name="Kaur S."/>
            <person name="Stinson S.A."/>
            <person name="diCenzo G.C."/>
        </authorList>
    </citation>
    <scope>NUCLEOTIDE SEQUENCE</scope>
    <source>
        <strain evidence="1">QUZm001</strain>
    </source>
</reference>
<proteinExistence type="predicted"/>
<name>A0AA38M6X1_9CUCU</name>
<dbReference type="EMBL" id="JALNTZ010000007">
    <property type="protein sequence ID" value="KAJ3646355.1"/>
    <property type="molecule type" value="Genomic_DNA"/>
</dbReference>
<organism evidence="1 2">
    <name type="scientific">Zophobas morio</name>
    <dbReference type="NCBI Taxonomy" id="2755281"/>
    <lineage>
        <taxon>Eukaryota</taxon>
        <taxon>Metazoa</taxon>
        <taxon>Ecdysozoa</taxon>
        <taxon>Arthropoda</taxon>
        <taxon>Hexapoda</taxon>
        <taxon>Insecta</taxon>
        <taxon>Pterygota</taxon>
        <taxon>Neoptera</taxon>
        <taxon>Endopterygota</taxon>
        <taxon>Coleoptera</taxon>
        <taxon>Polyphaga</taxon>
        <taxon>Cucujiformia</taxon>
        <taxon>Tenebrionidae</taxon>
        <taxon>Zophobas</taxon>
    </lineage>
</organism>
<sequence length="98" mass="11137">MWKVIGDMFFILYLYIEFLCSKNVKTRTGLLNTLYHPLRTFVIYGGGAGQSKCEVYGFGNLLLVHLPVGVRNHDMRMKFVSSVSELTLEGLSILATRF</sequence>
<gene>
    <name evidence="1" type="ORF">Zmor_023945</name>
</gene>
<dbReference type="Proteomes" id="UP001168821">
    <property type="component" value="Unassembled WGS sequence"/>
</dbReference>
<accession>A0AA38M6X1</accession>
<protein>
    <submittedName>
        <fullName evidence="1">Uncharacterized protein</fullName>
    </submittedName>
</protein>